<keyword evidence="2" id="KW-1185">Reference proteome</keyword>
<proteinExistence type="predicted"/>
<sequence>MQLDSPLLTLSEQLALALADEARALLQAHQLRKTGRPKREVEGAITEFHARHAQVARLQLQLELRRIAADDTF</sequence>
<evidence type="ECO:0000313" key="1">
    <source>
        <dbReference type="EMBL" id="TFZ05485.1"/>
    </source>
</evidence>
<organism evidence="1 2">
    <name type="scientific">Ramlibacter henchirensis</name>
    <dbReference type="NCBI Taxonomy" id="204072"/>
    <lineage>
        <taxon>Bacteria</taxon>
        <taxon>Pseudomonadati</taxon>
        <taxon>Pseudomonadota</taxon>
        <taxon>Betaproteobacteria</taxon>
        <taxon>Burkholderiales</taxon>
        <taxon>Comamonadaceae</taxon>
        <taxon>Ramlibacter</taxon>
    </lineage>
</organism>
<reference evidence="1 2" key="1">
    <citation type="submission" date="2019-03" db="EMBL/GenBank/DDBJ databases">
        <title>Ramlibacter henchirensis DSM 14656, whole genome shotgun sequence.</title>
        <authorList>
            <person name="Zhang X."/>
            <person name="Feng G."/>
            <person name="Zhu H."/>
        </authorList>
    </citation>
    <scope>NUCLEOTIDE SEQUENCE [LARGE SCALE GENOMIC DNA]</scope>
    <source>
        <strain evidence="1 2">DSM 14656</strain>
    </source>
</reference>
<dbReference type="AlphaFoldDB" id="A0A4Z0C604"/>
<comment type="caution">
    <text evidence="1">The sequence shown here is derived from an EMBL/GenBank/DDBJ whole genome shotgun (WGS) entry which is preliminary data.</text>
</comment>
<dbReference type="Proteomes" id="UP000298180">
    <property type="component" value="Unassembled WGS sequence"/>
</dbReference>
<name>A0A4Z0C604_9BURK</name>
<protein>
    <submittedName>
        <fullName evidence="1">Uncharacterized protein</fullName>
    </submittedName>
</protein>
<evidence type="ECO:0000313" key="2">
    <source>
        <dbReference type="Proteomes" id="UP000298180"/>
    </source>
</evidence>
<gene>
    <name evidence="1" type="ORF">EZ313_02090</name>
</gene>
<dbReference type="EMBL" id="SMLM01000001">
    <property type="protein sequence ID" value="TFZ05485.1"/>
    <property type="molecule type" value="Genomic_DNA"/>
</dbReference>
<accession>A0A4Z0C604</accession>
<dbReference type="RefSeq" id="WP_135261566.1">
    <property type="nucleotide sequence ID" value="NZ_SMLM01000001.1"/>
</dbReference>